<evidence type="ECO:0000256" key="1">
    <source>
        <dbReference type="SAM" id="MobiDB-lite"/>
    </source>
</evidence>
<feature type="region of interest" description="Disordered" evidence="1">
    <location>
        <begin position="1"/>
        <end position="22"/>
    </location>
</feature>
<reference evidence="2" key="1">
    <citation type="submission" date="2023-05" db="EMBL/GenBank/DDBJ databases">
        <title>Genomic Catalog of Human Bladder Bacteria.</title>
        <authorList>
            <person name="Du J."/>
        </authorList>
    </citation>
    <scope>NUCLEOTIDE SEQUENCE</scope>
    <source>
        <strain evidence="2">UMB1304A</strain>
    </source>
</reference>
<protein>
    <submittedName>
        <fullName evidence="2">Uncharacterized protein</fullName>
    </submittedName>
</protein>
<sequence>MNRLNEIEARANAATEGPWEWEGEAKGEWEIGANSLVPSRRPDDPVLYGYGYDASGIEVSNDADAEFIAHARTDVPALVSVARYALSQHSKDEDHNECGHCADSYGEDGWPCSTVREIHRLLGEDV</sequence>
<accession>A0AAW6ZKG4</accession>
<comment type="caution">
    <text evidence="2">The sequence shown here is derived from an EMBL/GenBank/DDBJ whole genome shotgun (WGS) entry which is preliminary data.</text>
</comment>
<evidence type="ECO:0000313" key="2">
    <source>
        <dbReference type="EMBL" id="MDK8602382.1"/>
    </source>
</evidence>
<evidence type="ECO:0000313" key="3">
    <source>
        <dbReference type="Proteomes" id="UP001225576"/>
    </source>
</evidence>
<dbReference type="Proteomes" id="UP001225576">
    <property type="component" value="Unassembled WGS sequence"/>
</dbReference>
<organism evidence="2 3">
    <name type="scientific">Trueperella bernardiae</name>
    <dbReference type="NCBI Taxonomy" id="59561"/>
    <lineage>
        <taxon>Bacteria</taxon>
        <taxon>Bacillati</taxon>
        <taxon>Actinomycetota</taxon>
        <taxon>Actinomycetes</taxon>
        <taxon>Actinomycetales</taxon>
        <taxon>Actinomycetaceae</taxon>
        <taxon>Trueperella</taxon>
    </lineage>
</organism>
<dbReference type="AlphaFoldDB" id="A0AAW6ZKG4"/>
<name>A0AAW6ZKG4_9ACTO</name>
<proteinExistence type="predicted"/>
<dbReference type="EMBL" id="JASPDQ010000020">
    <property type="protein sequence ID" value="MDK8602382.1"/>
    <property type="molecule type" value="Genomic_DNA"/>
</dbReference>
<gene>
    <name evidence="2" type="ORF">QP858_07930</name>
</gene>
<dbReference type="RefSeq" id="WP_285170792.1">
    <property type="nucleotide sequence ID" value="NZ_JASPDQ010000020.1"/>
</dbReference>